<name>A0A2P2LTK7_RHIMU</name>
<evidence type="ECO:0000313" key="2">
    <source>
        <dbReference type="EMBL" id="MBX21304.1"/>
    </source>
</evidence>
<dbReference type="EMBL" id="GGEC01040820">
    <property type="protein sequence ID" value="MBX21304.1"/>
    <property type="molecule type" value="Transcribed_RNA"/>
</dbReference>
<proteinExistence type="predicted"/>
<accession>A0A2P2LTK7</accession>
<feature type="transmembrane region" description="Helical" evidence="1">
    <location>
        <begin position="12"/>
        <end position="32"/>
    </location>
</feature>
<keyword evidence="1" id="KW-1133">Transmembrane helix</keyword>
<reference evidence="2" key="1">
    <citation type="submission" date="2018-02" db="EMBL/GenBank/DDBJ databases">
        <title>Rhizophora mucronata_Transcriptome.</title>
        <authorList>
            <person name="Meera S.P."/>
            <person name="Sreeshan A."/>
            <person name="Augustine A."/>
        </authorList>
    </citation>
    <scope>NUCLEOTIDE SEQUENCE</scope>
    <source>
        <tissue evidence="2">Leaf</tissue>
    </source>
</reference>
<keyword evidence="1" id="KW-0812">Transmembrane</keyword>
<sequence length="33" mass="3805">MISVVIGESHVPISPFCFLMVVIFQCIFHICFF</sequence>
<keyword evidence="1" id="KW-0472">Membrane</keyword>
<evidence type="ECO:0000256" key="1">
    <source>
        <dbReference type="SAM" id="Phobius"/>
    </source>
</evidence>
<protein>
    <submittedName>
        <fullName evidence="2">Uncharacterized protein</fullName>
    </submittedName>
</protein>
<organism evidence="2">
    <name type="scientific">Rhizophora mucronata</name>
    <name type="common">Asiatic mangrove</name>
    <dbReference type="NCBI Taxonomy" id="61149"/>
    <lineage>
        <taxon>Eukaryota</taxon>
        <taxon>Viridiplantae</taxon>
        <taxon>Streptophyta</taxon>
        <taxon>Embryophyta</taxon>
        <taxon>Tracheophyta</taxon>
        <taxon>Spermatophyta</taxon>
        <taxon>Magnoliopsida</taxon>
        <taxon>eudicotyledons</taxon>
        <taxon>Gunneridae</taxon>
        <taxon>Pentapetalae</taxon>
        <taxon>rosids</taxon>
        <taxon>fabids</taxon>
        <taxon>Malpighiales</taxon>
        <taxon>Rhizophoraceae</taxon>
        <taxon>Rhizophora</taxon>
    </lineage>
</organism>
<dbReference type="AlphaFoldDB" id="A0A2P2LTK7"/>